<evidence type="ECO:0000256" key="1">
    <source>
        <dbReference type="SAM" id="MobiDB-lite"/>
    </source>
</evidence>
<feature type="region of interest" description="Disordered" evidence="1">
    <location>
        <begin position="127"/>
        <end position="180"/>
    </location>
</feature>
<keyword evidence="3" id="KW-1185">Reference proteome</keyword>
<name>A0A8E2E2P6_9PEZI</name>
<protein>
    <submittedName>
        <fullName evidence="2">Uncharacterized protein</fullName>
    </submittedName>
</protein>
<proteinExistence type="predicted"/>
<sequence length="180" mass="19802">MMDGPKPPPLFTLPTEFDAPHPLLPLTSEPCLHISYLPLFTFLSPTPTTYGSPSSNQIFRAPLLNPPLIFTNLKECVHSLPAHLVPSKSIRYGSQTLRTLARCPIARSDPRIHAIEAYTPVAERRNSDHHAQGLEPLCHNPHPPQPRCGRPTPPTCLHSPPSLLQSPARNLHALSTPVLP</sequence>
<dbReference type="Proteomes" id="UP000250266">
    <property type="component" value="Unassembled WGS sequence"/>
</dbReference>
<evidence type="ECO:0000313" key="2">
    <source>
        <dbReference type="EMBL" id="OCK76251.1"/>
    </source>
</evidence>
<dbReference type="EMBL" id="KV745228">
    <property type="protein sequence ID" value="OCK76251.1"/>
    <property type="molecule type" value="Genomic_DNA"/>
</dbReference>
<dbReference type="AlphaFoldDB" id="A0A8E2E2P6"/>
<evidence type="ECO:0000313" key="3">
    <source>
        <dbReference type="Proteomes" id="UP000250266"/>
    </source>
</evidence>
<accession>A0A8E2E2P6</accession>
<organism evidence="2 3">
    <name type="scientific">Lepidopterella palustris CBS 459.81</name>
    <dbReference type="NCBI Taxonomy" id="1314670"/>
    <lineage>
        <taxon>Eukaryota</taxon>
        <taxon>Fungi</taxon>
        <taxon>Dikarya</taxon>
        <taxon>Ascomycota</taxon>
        <taxon>Pezizomycotina</taxon>
        <taxon>Dothideomycetes</taxon>
        <taxon>Pleosporomycetidae</taxon>
        <taxon>Mytilinidiales</taxon>
        <taxon>Argynnaceae</taxon>
        <taxon>Lepidopterella</taxon>
    </lineage>
</organism>
<feature type="compositionally biased region" description="Pro residues" evidence="1">
    <location>
        <begin position="141"/>
        <end position="154"/>
    </location>
</feature>
<gene>
    <name evidence="2" type="ORF">K432DRAFT_385574</name>
</gene>
<reference evidence="2 3" key="1">
    <citation type="journal article" date="2016" name="Nat. Commun.">
        <title>Ectomycorrhizal ecology is imprinted in the genome of the dominant symbiotic fungus Cenococcum geophilum.</title>
        <authorList>
            <consortium name="DOE Joint Genome Institute"/>
            <person name="Peter M."/>
            <person name="Kohler A."/>
            <person name="Ohm R.A."/>
            <person name="Kuo A."/>
            <person name="Krutzmann J."/>
            <person name="Morin E."/>
            <person name="Arend M."/>
            <person name="Barry K.W."/>
            <person name="Binder M."/>
            <person name="Choi C."/>
            <person name="Clum A."/>
            <person name="Copeland A."/>
            <person name="Grisel N."/>
            <person name="Haridas S."/>
            <person name="Kipfer T."/>
            <person name="LaButti K."/>
            <person name="Lindquist E."/>
            <person name="Lipzen A."/>
            <person name="Maire R."/>
            <person name="Meier B."/>
            <person name="Mihaltcheva S."/>
            <person name="Molinier V."/>
            <person name="Murat C."/>
            <person name="Poggeler S."/>
            <person name="Quandt C.A."/>
            <person name="Sperisen C."/>
            <person name="Tritt A."/>
            <person name="Tisserant E."/>
            <person name="Crous P.W."/>
            <person name="Henrissat B."/>
            <person name="Nehls U."/>
            <person name="Egli S."/>
            <person name="Spatafora J.W."/>
            <person name="Grigoriev I.V."/>
            <person name="Martin F.M."/>
        </authorList>
    </citation>
    <scope>NUCLEOTIDE SEQUENCE [LARGE SCALE GENOMIC DNA]</scope>
    <source>
        <strain evidence="2 3">CBS 459.81</strain>
    </source>
</reference>